<dbReference type="AlphaFoldDB" id="A0A564YX35"/>
<dbReference type="PANTHER" id="PTHR18934:SF99">
    <property type="entry name" value="ATP-DEPENDENT RNA HELICASE DHX37-RELATED"/>
    <property type="match status" value="1"/>
</dbReference>
<dbReference type="Pfam" id="PF00271">
    <property type="entry name" value="Helicase_C"/>
    <property type="match status" value="1"/>
</dbReference>
<keyword evidence="1" id="KW-0547">Nucleotide-binding</keyword>
<evidence type="ECO:0000313" key="6">
    <source>
        <dbReference type="EMBL" id="VUZ51589.1"/>
    </source>
</evidence>
<dbReference type="CDD" id="cd18791">
    <property type="entry name" value="SF2_C_RHA"/>
    <property type="match status" value="1"/>
</dbReference>
<dbReference type="EMBL" id="CABIJS010000444">
    <property type="protein sequence ID" value="VUZ51589.1"/>
    <property type="molecule type" value="Genomic_DNA"/>
</dbReference>
<reference evidence="6 7" key="1">
    <citation type="submission" date="2019-07" db="EMBL/GenBank/DDBJ databases">
        <authorList>
            <person name="Jastrzebski P J."/>
            <person name="Paukszto L."/>
            <person name="Jastrzebski P J."/>
        </authorList>
    </citation>
    <scope>NUCLEOTIDE SEQUENCE [LARGE SCALE GENOMIC DNA]</scope>
    <source>
        <strain evidence="6 7">WMS-il1</strain>
    </source>
</reference>
<evidence type="ECO:0000313" key="7">
    <source>
        <dbReference type="Proteomes" id="UP000321570"/>
    </source>
</evidence>
<dbReference type="GO" id="GO:0004386">
    <property type="term" value="F:helicase activity"/>
    <property type="evidence" value="ECO:0007669"/>
    <property type="project" value="UniProtKB-KW"/>
</dbReference>
<dbReference type="GO" id="GO:0005524">
    <property type="term" value="F:ATP binding"/>
    <property type="evidence" value="ECO:0007669"/>
    <property type="project" value="UniProtKB-KW"/>
</dbReference>
<dbReference type="Gene3D" id="3.40.50.300">
    <property type="entry name" value="P-loop containing nucleotide triphosphate hydrolases"/>
    <property type="match status" value="1"/>
</dbReference>
<evidence type="ECO:0000256" key="4">
    <source>
        <dbReference type="ARBA" id="ARBA00022840"/>
    </source>
</evidence>
<evidence type="ECO:0000259" key="5">
    <source>
        <dbReference type="PROSITE" id="PS51194"/>
    </source>
</evidence>
<dbReference type="SUPFAM" id="SSF52540">
    <property type="entry name" value="P-loop containing nucleoside triphosphate hydrolases"/>
    <property type="match status" value="1"/>
</dbReference>
<evidence type="ECO:0000256" key="3">
    <source>
        <dbReference type="ARBA" id="ARBA00022806"/>
    </source>
</evidence>
<name>A0A564YX35_HYMDI</name>
<keyword evidence="3" id="KW-0347">Helicase</keyword>
<keyword evidence="7" id="KW-1185">Reference proteome</keyword>
<dbReference type="GO" id="GO:0003723">
    <property type="term" value="F:RNA binding"/>
    <property type="evidence" value="ECO:0007669"/>
    <property type="project" value="TreeGrafter"/>
</dbReference>
<gene>
    <name evidence="6" type="ORF">WMSIL1_LOCUS10402</name>
</gene>
<dbReference type="Proteomes" id="UP000321570">
    <property type="component" value="Unassembled WGS sequence"/>
</dbReference>
<proteinExistence type="predicted"/>
<keyword evidence="4" id="KW-0067">ATP-binding</keyword>
<dbReference type="SMART" id="SM00490">
    <property type="entry name" value="HELICc"/>
    <property type="match status" value="1"/>
</dbReference>
<dbReference type="GO" id="GO:0016787">
    <property type="term" value="F:hydrolase activity"/>
    <property type="evidence" value="ECO:0007669"/>
    <property type="project" value="UniProtKB-KW"/>
</dbReference>
<keyword evidence="2" id="KW-0378">Hydrolase</keyword>
<organism evidence="6 7">
    <name type="scientific">Hymenolepis diminuta</name>
    <name type="common">Rat tapeworm</name>
    <dbReference type="NCBI Taxonomy" id="6216"/>
    <lineage>
        <taxon>Eukaryota</taxon>
        <taxon>Metazoa</taxon>
        <taxon>Spiralia</taxon>
        <taxon>Lophotrochozoa</taxon>
        <taxon>Platyhelminthes</taxon>
        <taxon>Cestoda</taxon>
        <taxon>Eucestoda</taxon>
        <taxon>Cyclophyllidea</taxon>
        <taxon>Hymenolepididae</taxon>
        <taxon>Hymenolepis</taxon>
    </lineage>
</organism>
<dbReference type="PROSITE" id="PS51194">
    <property type="entry name" value="HELICASE_CTER"/>
    <property type="match status" value="1"/>
</dbReference>
<evidence type="ECO:0000256" key="2">
    <source>
        <dbReference type="ARBA" id="ARBA00022801"/>
    </source>
</evidence>
<feature type="domain" description="Helicase C-terminal" evidence="5">
    <location>
        <begin position="4"/>
        <end position="180"/>
    </location>
</feature>
<dbReference type="PANTHER" id="PTHR18934">
    <property type="entry name" value="ATP-DEPENDENT RNA HELICASE"/>
    <property type="match status" value="1"/>
</dbReference>
<dbReference type="InterPro" id="IPR027417">
    <property type="entry name" value="P-loop_NTPase"/>
</dbReference>
<accession>A0A564YX35</accession>
<dbReference type="Gene3D" id="1.10.10.2130">
    <property type="entry name" value="DEAH helicase family, winged-helix domain"/>
    <property type="match status" value="1"/>
</dbReference>
<feature type="non-terminal residue" evidence="6">
    <location>
        <position position="235"/>
    </location>
</feature>
<dbReference type="InterPro" id="IPR001650">
    <property type="entry name" value="Helicase_C-like"/>
</dbReference>
<sequence>TCVQVNIVNSDYPERGILIFLSGEDEIYQCIHLIKHINRSHEEKEKKSYPIDVYPLFAALSQAEQKRAVSGTRTGTRKVIVATNIAETSITIPGICIVIDSGKVKTPEYDSATGIERLRVNWITKSQAAQRAGRANRERKGIVFRLYTDEEYESNMASFPPSQMITTPIADVLLNLFALGIRDLETFPWLERPDTRAIKSGLDLLHRLGAITYPSTSLSNGYLNGLSNFYNSIPH</sequence>
<protein>
    <recommendedName>
        <fullName evidence="5">Helicase C-terminal domain-containing protein</fullName>
    </recommendedName>
</protein>
<dbReference type="InterPro" id="IPR042035">
    <property type="entry name" value="DEAH_win-hel_dom"/>
</dbReference>
<evidence type="ECO:0000256" key="1">
    <source>
        <dbReference type="ARBA" id="ARBA00022741"/>
    </source>
</evidence>
<feature type="non-terminal residue" evidence="6">
    <location>
        <position position="1"/>
    </location>
</feature>